<evidence type="ECO:0000313" key="3">
    <source>
        <dbReference type="Proteomes" id="UP000078396"/>
    </source>
</evidence>
<dbReference type="AlphaFoldDB" id="A0A178LUL9"/>
<comment type="caution">
    <text evidence="2">The sequence shown here is derived from an EMBL/GenBank/DDBJ whole genome shotgun (WGS) entry which is preliminary data.</text>
</comment>
<proteinExistence type="predicted"/>
<protein>
    <recommendedName>
        <fullName evidence="1">Erythromycin biosynthesis protein CIII-like C-terminal domain-containing protein</fullName>
    </recommendedName>
</protein>
<dbReference type="EMBL" id="LWCS01000025">
    <property type="protein sequence ID" value="OAN37690.1"/>
    <property type="molecule type" value="Genomic_DNA"/>
</dbReference>
<feature type="domain" description="Erythromycin biosynthesis protein CIII-like C-terminal" evidence="1">
    <location>
        <begin position="242"/>
        <end position="347"/>
    </location>
</feature>
<reference evidence="2 3" key="1">
    <citation type="submission" date="2016-04" db="EMBL/GenBank/DDBJ databases">
        <title>Draft Genome Sequences of Staphylococcus capitis Strain H36, S. capitis Strain H65, S. cohnii Strain H62, S. hominis Strain H69, Mycobacterium iranicum Strain H39, Plantibacter sp. Strain H53, Pseudomonas oryzihabitans Strain H72, and Microbacterium sp. Strain H83, isolated from residential settings.</title>
        <authorList>
            <person name="Lymperopoulou D."/>
            <person name="Adams R.I."/>
            <person name="Lindow S."/>
            <person name="Coil D.A."/>
            <person name="Jospin G."/>
            <person name="Eisen J.A."/>
        </authorList>
    </citation>
    <scope>NUCLEOTIDE SEQUENCE [LARGE SCALE GENOMIC DNA]</scope>
    <source>
        <strain evidence="2 3">H39</strain>
    </source>
</reference>
<evidence type="ECO:0000259" key="1">
    <source>
        <dbReference type="Pfam" id="PF06722"/>
    </source>
</evidence>
<evidence type="ECO:0000313" key="2">
    <source>
        <dbReference type="EMBL" id="OAN37690.1"/>
    </source>
</evidence>
<dbReference type="SUPFAM" id="SSF53756">
    <property type="entry name" value="UDP-Glycosyltransferase/glycogen phosphorylase"/>
    <property type="match status" value="1"/>
</dbReference>
<dbReference type="InterPro" id="IPR050426">
    <property type="entry name" value="Glycosyltransferase_28"/>
</dbReference>
<name>A0A178LUL9_MYCIR</name>
<dbReference type="Proteomes" id="UP000078396">
    <property type="component" value="Unassembled WGS sequence"/>
</dbReference>
<sequence length="366" mass="38827">MVLASDVLFATMDGGGNVPPLLAVASAVKAAGHRVRVAGHACLADDVTRAGLPFEPYRHARPWDSAREQNPLKWVPMFNDRNIADEVDRMCAGRRPDVAVVDCMLLPPLQTLQRNEIRTVVFSHTVRGYLNRLHRYGAGTAALLYGYRVGKLWAAADLNIVATVERLDPDSRRRQPPNVRWVGAVASGQPAVPSGDRPVVLVSMSTNGFPGQRRTLARVIEALANLPVRGVVTTGGVIDPAELPAAPNVEIAGYVDHASLMTQCALLVGHGGHATTVRALAHDIPVLVIPASALSDQRVIGAAVARAGAGVVRPRSSSVSELSASIGALLNEPRWRRAASELGREIRGRDAAGDAADLIIQLASAS</sequence>
<dbReference type="Gene3D" id="3.40.50.2000">
    <property type="entry name" value="Glycogen Phosphorylase B"/>
    <property type="match status" value="2"/>
</dbReference>
<dbReference type="PANTHER" id="PTHR48050">
    <property type="entry name" value="STEROL 3-BETA-GLUCOSYLTRANSFERASE"/>
    <property type="match status" value="1"/>
</dbReference>
<dbReference type="Pfam" id="PF06722">
    <property type="entry name" value="EryCIII-like_C"/>
    <property type="match status" value="1"/>
</dbReference>
<dbReference type="PANTHER" id="PTHR48050:SF13">
    <property type="entry name" value="STEROL 3-BETA-GLUCOSYLTRANSFERASE UGT80A2"/>
    <property type="match status" value="1"/>
</dbReference>
<dbReference type="GO" id="GO:0016757">
    <property type="term" value="F:glycosyltransferase activity"/>
    <property type="evidence" value="ECO:0007669"/>
    <property type="project" value="UniProtKB-ARBA"/>
</dbReference>
<gene>
    <name evidence="2" type="ORF">A4X20_21350</name>
</gene>
<accession>A0A178LUL9</accession>
<dbReference type="OrthoDB" id="6620093at2"/>
<organism evidence="2 3">
    <name type="scientific">Mycolicibacterium iranicum</name>
    <name type="common">Mycobacterium iranicum</name>
    <dbReference type="NCBI Taxonomy" id="912594"/>
    <lineage>
        <taxon>Bacteria</taxon>
        <taxon>Bacillati</taxon>
        <taxon>Actinomycetota</taxon>
        <taxon>Actinomycetes</taxon>
        <taxon>Mycobacteriales</taxon>
        <taxon>Mycobacteriaceae</taxon>
        <taxon>Mycolicibacterium</taxon>
    </lineage>
</organism>
<dbReference type="InterPro" id="IPR010610">
    <property type="entry name" value="EryCIII-like_C"/>
</dbReference>